<dbReference type="GO" id="GO:0000030">
    <property type="term" value="F:mannosyltransferase activity"/>
    <property type="evidence" value="ECO:0007669"/>
    <property type="project" value="TreeGrafter"/>
</dbReference>
<evidence type="ECO:0000313" key="13">
    <source>
        <dbReference type="Proteomes" id="UP000095283"/>
    </source>
</evidence>
<organism evidence="13 14">
    <name type="scientific">Heterorhabditis bacteriophora</name>
    <name type="common">Entomopathogenic nematode worm</name>
    <dbReference type="NCBI Taxonomy" id="37862"/>
    <lineage>
        <taxon>Eukaryota</taxon>
        <taxon>Metazoa</taxon>
        <taxon>Ecdysozoa</taxon>
        <taxon>Nematoda</taxon>
        <taxon>Chromadorea</taxon>
        <taxon>Rhabditida</taxon>
        <taxon>Rhabditina</taxon>
        <taxon>Rhabditomorpha</taxon>
        <taxon>Strongyloidea</taxon>
        <taxon>Heterorhabditidae</taxon>
        <taxon>Heterorhabditis</taxon>
    </lineage>
</organism>
<evidence type="ECO:0000256" key="9">
    <source>
        <dbReference type="SAM" id="MobiDB-lite"/>
    </source>
</evidence>
<sequence length="1045" mass="121843">MFMGTKWRFLLLLETVALTCVMILCPSQRREILSIITYQTIGYLISSVALHFQAMMVVSFYLCLNLAILFYFYFFSEIPIVIAFTCCFHQLVKYFFGLEDDSHVWRFAIQKLGLFTGFINLRSSKVIGVSASKVLSLAITFGLFYNHYTYVYLEQMAQEQEFYDPNTVDLMEWISKNTERDAIFTGSMQLMAGVKLCTGRRITNHPHFENKALRDRTRKLYMIYGRFSPDQIYRILREEYIDYFILEESICFQSSNGCSTKDLVDKAFGILPDSGGNTYGEMAPCRKSLISTEPLVALVAKGNRHRFFSSEIYLNVIFRMDRFREVFKLPDFGSRDFDGALVFEQDNYIYPITRNISPLIRKIFIALAKPYYKGSLNESTYQSALYDVIARKKPVNRSNPLGNDRENSDIHRLPTEVKIYLISLLLDLRVAKDESELVDGYYNASDLRILSFGTDSLHNSYYYFGDFRIFIETKQRQEYNSSCIDSDYVKKEWMWVLKEFRQCQFICLAEDRDEWKTVIDVLKSLNKCDRELSIYLQSLMDREQEKFNAELLRRTKIHNEETRLLAKKEMEILKELGMVRSSGRLQAKEIEKRKAEDERRRQIEEEQMACMEDITNGRPLRSPLKALRPITRSERISLRLAKTSHLDQQFQIQTHRNELTVSESCSMSECLDNNIHQNDSSNGSDFQIRSDDSGMGSESENKMKDSIEQPKRPRLTVPLPNLNIRDMKEKETGLQIESEIGIPIENIKDLRKKERNIGIESGVNAKPYICSPFYSSFRQGYFNQPLVNKFTDIFLICQLHEYECMLNELISPPNSTLSKLHVVEKLDIICGNEDFRNSIARNLKSVTIVLMFVFYQLVVKTRRVLRLIMSTHVQYLTDRTQFTMDYIENYMVYFVFPETVMAYILYLQYILILVLAVWLNTEKKTDHVELRGSCNQHFHEVKEKFSAMIQNDRDGAALTVLLNGKMVVNLYGGYSDRSSEKVWNSDTMTLAYSSTKIWAGLVAAILASQGHLNYDRRITSFWPEFGRNSKEDLTIRDVLDHRVSL</sequence>
<evidence type="ECO:0000256" key="5">
    <source>
        <dbReference type="ARBA" id="ARBA00022692"/>
    </source>
</evidence>
<reference evidence="14" key="1">
    <citation type="submission" date="2016-11" db="UniProtKB">
        <authorList>
            <consortium name="WormBaseParasite"/>
        </authorList>
    </citation>
    <scope>IDENTIFICATION</scope>
</reference>
<dbReference type="AlphaFoldDB" id="A0A1I7X985"/>
<dbReference type="GO" id="GO:0005637">
    <property type="term" value="C:nuclear inner membrane"/>
    <property type="evidence" value="ECO:0007669"/>
    <property type="project" value="TreeGrafter"/>
</dbReference>
<dbReference type="Pfam" id="PF00144">
    <property type="entry name" value="Beta-lactamase"/>
    <property type="match status" value="1"/>
</dbReference>
<dbReference type="InterPro" id="IPR001466">
    <property type="entry name" value="Beta-lactam-related"/>
</dbReference>
<keyword evidence="13" id="KW-1185">Reference proteome</keyword>
<feature type="compositionally biased region" description="Polar residues" evidence="9">
    <location>
        <begin position="674"/>
        <end position="687"/>
    </location>
</feature>
<keyword evidence="3" id="KW-0328">Glycosyltransferase</keyword>
<feature type="compositionally biased region" description="Basic and acidic residues" evidence="9">
    <location>
        <begin position="699"/>
        <end position="711"/>
    </location>
</feature>
<feature type="coiled-coil region" evidence="8">
    <location>
        <begin position="578"/>
        <end position="607"/>
    </location>
</feature>
<evidence type="ECO:0000256" key="11">
    <source>
        <dbReference type="SAM" id="SignalP"/>
    </source>
</evidence>
<comment type="subcellular location">
    <subcellularLocation>
        <location evidence="1">Membrane</location>
        <topology evidence="1">Multi-pass membrane protein</topology>
    </subcellularLocation>
</comment>
<name>A0A1I7X985_HETBA</name>
<evidence type="ECO:0000256" key="4">
    <source>
        <dbReference type="ARBA" id="ARBA00022679"/>
    </source>
</evidence>
<dbReference type="Pfam" id="PF10034">
    <property type="entry name" value="Dpy19"/>
    <property type="match status" value="1"/>
</dbReference>
<dbReference type="Proteomes" id="UP000095283">
    <property type="component" value="Unplaced"/>
</dbReference>
<dbReference type="PANTHER" id="PTHR31488:SF3">
    <property type="entry name" value="C-MANNOSYLTRANSFERASE DPY19L3"/>
    <property type="match status" value="1"/>
</dbReference>
<keyword evidence="6 10" id="KW-1133">Transmembrane helix</keyword>
<keyword evidence="11" id="KW-0732">Signal</keyword>
<dbReference type="WBParaSite" id="Hba_13953">
    <property type="protein sequence ID" value="Hba_13953"/>
    <property type="gene ID" value="Hba_13953"/>
</dbReference>
<feature type="chain" id="PRO_5009311076" evidence="11">
    <location>
        <begin position="20"/>
        <end position="1045"/>
    </location>
</feature>
<evidence type="ECO:0000313" key="14">
    <source>
        <dbReference type="WBParaSite" id="Hba_13953"/>
    </source>
</evidence>
<feature type="domain" description="Beta-lactamase-related" evidence="12">
    <location>
        <begin position="949"/>
        <end position="1045"/>
    </location>
</feature>
<feature type="transmembrane region" description="Helical" evidence="10">
    <location>
        <begin position="70"/>
        <end position="92"/>
    </location>
</feature>
<dbReference type="InterPro" id="IPR012338">
    <property type="entry name" value="Beta-lactam/transpept-like"/>
</dbReference>
<feature type="transmembrane region" description="Helical" evidence="10">
    <location>
        <begin position="104"/>
        <end position="122"/>
    </location>
</feature>
<evidence type="ECO:0000256" key="6">
    <source>
        <dbReference type="ARBA" id="ARBA00022989"/>
    </source>
</evidence>
<evidence type="ECO:0000256" key="3">
    <source>
        <dbReference type="ARBA" id="ARBA00022676"/>
    </source>
</evidence>
<feature type="transmembrane region" description="Helical" evidence="10">
    <location>
        <begin position="134"/>
        <end position="153"/>
    </location>
</feature>
<keyword evidence="7 10" id="KW-0472">Membrane</keyword>
<keyword evidence="8" id="KW-0175">Coiled coil</keyword>
<feature type="region of interest" description="Disordered" evidence="9">
    <location>
        <begin position="674"/>
        <end position="717"/>
    </location>
</feature>
<proteinExistence type="inferred from homology"/>
<evidence type="ECO:0000256" key="1">
    <source>
        <dbReference type="ARBA" id="ARBA00004141"/>
    </source>
</evidence>
<evidence type="ECO:0000256" key="7">
    <source>
        <dbReference type="ARBA" id="ARBA00023136"/>
    </source>
</evidence>
<keyword evidence="4" id="KW-0808">Transferase</keyword>
<keyword evidence="5 10" id="KW-0812">Transmembrane</keyword>
<feature type="signal peptide" evidence="11">
    <location>
        <begin position="1"/>
        <end position="19"/>
    </location>
</feature>
<comment type="similarity">
    <text evidence="2">Belongs to the dpy-19 family.</text>
</comment>
<dbReference type="PANTHER" id="PTHR31488">
    <property type="entry name" value="DPY-19-LIKE 1, LIKE (H. SAPIENS)"/>
    <property type="match status" value="1"/>
</dbReference>
<feature type="transmembrane region" description="Helical" evidence="10">
    <location>
        <begin position="40"/>
        <end position="63"/>
    </location>
</feature>
<protein>
    <submittedName>
        <fullName evidence="14">Beta-lactamase domain-containing protein</fullName>
    </submittedName>
</protein>
<evidence type="ECO:0000259" key="12">
    <source>
        <dbReference type="Pfam" id="PF00144"/>
    </source>
</evidence>
<feature type="transmembrane region" description="Helical" evidence="10">
    <location>
        <begin position="900"/>
        <end position="919"/>
    </location>
</feature>
<accession>A0A1I7X985</accession>
<evidence type="ECO:0000256" key="2">
    <source>
        <dbReference type="ARBA" id="ARBA00008744"/>
    </source>
</evidence>
<evidence type="ECO:0000256" key="8">
    <source>
        <dbReference type="SAM" id="Coils"/>
    </source>
</evidence>
<dbReference type="SUPFAM" id="SSF56601">
    <property type="entry name" value="beta-lactamase/transpeptidase-like"/>
    <property type="match status" value="1"/>
</dbReference>
<evidence type="ECO:0000256" key="10">
    <source>
        <dbReference type="SAM" id="Phobius"/>
    </source>
</evidence>
<dbReference type="Gene3D" id="3.40.710.10">
    <property type="entry name" value="DD-peptidase/beta-lactamase superfamily"/>
    <property type="match status" value="1"/>
</dbReference>
<dbReference type="InterPro" id="IPR018732">
    <property type="entry name" value="Dpy-19/Dpy-19-like"/>
</dbReference>